<dbReference type="eggNOG" id="COG3572">
    <property type="taxonomic scope" value="Bacteria"/>
</dbReference>
<comment type="function">
    <text evidence="10">Catalyzes the synthesis of gamma-glutamylcysteine (gamma-GC).</text>
</comment>
<dbReference type="STRING" id="488538.SAR116_1123"/>
<organism evidence="12 13">
    <name type="scientific">Puniceispirillum marinum (strain IMCC1322)</name>
    <dbReference type="NCBI Taxonomy" id="488538"/>
    <lineage>
        <taxon>Bacteria</taxon>
        <taxon>Pseudomonadati</taxon>
        <taxon>Pseudomonadota</taxon>
        <taxon>Alphaproteobacteria</taxon>
        <taxon>Candidatus Puniceispirillales</taxon>
        <taxon>Candidatus Puniceispirillaceae</taxon>
        <taxon>Candidatus Puniceispirillum</taxon>
    </lineage>
</organism>
<dbReference type="EC" id="6.3.2.2" evidence="10"/>
<gene>
    <name evidence="12" type="ordered locus">SAR116_1123</name>
</gene>
<proteinExistence type="inferred from homology"/>
<evidence type="ECO:0000313" key="12">
    <source>
        <dbReference type="EMBL" id="ADE39366.1"/>
    </source>
</evidence>
<dbReference type="PANTHER" id="PTHR34378">
    <property type="entry name" value="GLUTAMATE--CYSTEINE LIGASE, CHLOROPLASTIC"/>
    <property type="match status" value="1"/>
</dbReference>
<dbReference type="GO" id="GO:0005524">
    <property type="term" value="F:ATP binding"/>
    <property type="evidence" value="ECO:0007669"/>
    <property type="project" value="UniProtKB-UniRule"/>
</dbReference>
<comment type="subunit">
    <text evidence="3">Homodimer or monomer when oxidized or reduced, respectively.</text>
</comment>
<dbReference type="Pfam" id="PF04107">
    <property type="entry name" value="GCS2"/>
    <property type="match status" value="1"/>
</dbReference>
<evidence type="ECO:0000256" key="5">
    <source>
        <dbReference type="ARBA" id="ARBA00022684"/>
    </source>
</evidence>
<keyword evidence="4 10" id="KW-0436">Ligase</keyword>
<dbReference type="KEGG" id="apb:SAR116_1123"/>
<keyword evidence="5" id="KW-0317">Glutathione biosynthesis</keyword>
<comment type="catalytic activity">
    <reaction evidence="10">
        <text>L-cysteine + L-glutamate + ATP = gamma-L-glutamyl-L-cysteine + ADP + phosphate + H(+)</text>
        <dbReference type="Rhea" id="RHEA:13285"/>
        <dbReference type="ChEBI" id="CHEBI:15378"/>
        <dbReference type="ChEBI" id="CHEBI:29985"/>
        <dbReference type="ChEBI" id="CHEBI:30616"/>
        <dbReference type="ChEBI" id="CHEBI:35235"/>
        <dbReference type="ChEBI" id="CHEBI:43474"/>
        <dbReference type="ChEBI" id="CHEBI:58173"/>
        <dbReference type="ChEBI" id="CHEBI:456216"/>
        <dbReference type="EC" id="6.3.2.2"/>
    </reaction>
</comment>
<dbReference type="InterPro" id="IPR006336">
    <property type="entry name" value="GCS2"/>
</dbReference>
<dbReference type="AlphaFoldDB" id="D5BSW9"/>
<reference evidence="12 13" key="1">
    <citation type="journal article" date="2010" name="J. Bacteriol.">
        <title>Complete genome sequence of "Candidatus Puniceispirillum marinum" IMCC1322, a representative of the SAR116 clade in the Alphaproteobacteria.</title>
        <authorList>
            <person name="Oh H.M."/>
            <person name="Kwon K.K."/>
            <person name="Kang I."/>
            <person name="Kang S.G."/>
            <person name="Lee J.H."/>
            <person name="Kim S.J."/>
            <person name="Cho J.C."/>
        </authorList>
    </citation>
    <scope>NUCLEOTIDE SEQUENCE [LARGE SCALE GENOMIC DNA]</scope>
    <source>
        <strain evidence="12 13">IMCC1322</strain>
    </source>
</reference>
<comment type="pathway">
    <text evidence="1">Sulfur metabolism; glutathione biosynthesis; glutathione from L-cysteine and L-glutamate: step 1/2.</text>
</comment>
<dbReference type="Proteomes" id="UP000007460">
    <property type="component" value="Chromosome"/>
</dbReference>
<protein>
    <recommendedName>
        <fullName evidence="10">Glutamate--cysteine ligase</fullName>
        <ecNumber evidence="10">6.3.2.2</ecNumber>
    </recommendedName>
</protein>
<dbReference type="Gene3D" id="3.30.590.20">
    <property type="match status" value="1"/>
</dbReference>
<dbReference type="PANTHER" id="PTHR34378:SF1">
    <property type="entry name" value="GLUTAMATE--CYSTEINE LIGASE, CHLOROPLASTIC"/>
    <property type="match status" value="1"/>
</dbReference>
<evidence type="ECO:0000256" key="11">
    <source>
        <dbReference type="PIRSR" id="PIRSR017901-50"/>
    </source>
</evidence>
<accession>D5BSW9</accession>
<dbReference type="GO" id="GO:0006750">
    <property type="term" value="P:glutathione biosynthetic process"/>
    <property type="evidence" value="ECO:0007669"/>
    <property type="project" value="UniProtKB-UniRule"/>
</dbReference>
<dbReference type="InterPro" id="IPR035434">
    <property type="entry name" value="GCL_bact_plant"/>
</dbReference>
<evidence type="ECO:0000256" key="8">
    <source>
        <dbReference type="ARBA" id="ARBA00022946"/>
    </source>
</evidence>
<dbReference type="RefSeq" id="WP_013045995.1">
    <property type="nucleotide sequence ID" value="NC_014010.1"/>
</dbReference>
<keyword evidence="9 11" id="KW-1015">Disulfide bond</keyword>
<evidence type="ECO:0000256" key="6">
    <source>
        <dbReference type="ARBA" id="ARBA00022741"/>
    </source>
</evidence>
<comment type="similarity">
    <text evidence="2">Belongs to the carboxylate-amine ligase family. Glutamate--cysteine ligase type 2 subfamily.</text>
</comment>
<comment type="similarity">
    <text evidence="10">Belongs to the glutamate--cysteine ligase type 2 family. EgtA subfamily.</text>
</comment>
<dbReference type="InterPro" id="IPR011556">
    <property type="entry name" value="Glut_cys_lig_pln_type"/>
</dbReference>
<dbReference type="EMBL" id="CP001751">
    <property type="protein sequence ID" value="ADE39366.1"/>
    <property type="molecule type" value="Genomic_DNA"/>
</dbReference>
<dbReference type="HOGENOM" id="CLU_026610_1_0_5"/>
<evidence type="ECO:0000256" key="4">
    <source>
        <dbReference type="ARBA" id="ARBA00022598"/>
    </source>
</evidence>
<evidence type="ECO:0000256" key="9">
    <source>
        <dbReference type="ARBA" id="ARBA00023157"/>
    </source>
</evidence>
<dbReference type="NCBIfam" id="TIGR01436">
    <property type="entry name" value="glu_cys_lig_pln"/>
    <property type="match status" value="1"/>
</dbReference>
<evidence type="ECO:0000256" key="3">
    <source>
        <dbReference type="ARBA" id="ARBA00011153"/>
    </source>
</evidence>
<evidence type="ECO:0000256" key="10">
    <source>
        <dbReference type="PIRNR" id="PIRNR017901"/>
    </source>
</evidence>
<sequence>MTDNGVPLADKQQMIDWIAEGAKSVDTWRIGTEHEKFLFYRNDLRPVTYDGENGVRVMLNNLRARLGEKARPIMEHGNIIGIQDGAGGSVTLEPGGQLELSGAPLENLHQTCAETGRHLKHMRAVCDALGIGMLSLGFNPKWGRDDIEWMPKGRYKIMRDYMPKVGSLGLDMMLRSCTVQVNLDYADEEDMRRKFRTSLALQPVATALFANSPFKDGAPSGLVSTRAHVWTDTDNDRCGVPACVFDPAFGYEQWVDYILDVPMYFLHRDDDYLDVAGKSFRDFMAGKLEGFEGQTPTMGDFEDHITTAFPEVRLKQFLEMRGADGGSWGNICALPAFWVGLLYDTESLAAAEALAAPITANDVMEARLSVARDGLKGKLAHYDVYDLATQLVDIARAGLHRRAILDGGGNDETGFLSPLQNILRSRKTYADEMLIRYDGAWNQSVDPAFIEHIY</sequence>
<keyword evidence="6 10" id="KW-0547">Nucleotide-binding</keyword>
<dbReference type="InterPro" id="IPR014746">
    <property type="entry name" value="Gln_synth/guanido_kin_cat_dom"/>
</dbReference>
<keyword evidence="8" id="KW-0809">Transit peptide</keyword>
<evidence type="ECO:0000256" key="2">
    <source>
        <dbReference type="ARBA" id="ARBA00010253"/>
    </source>
</evidence>
<dbReference type="PIRSF" id="PIRSF017901">
    <property type="entry name" value="GCL"/>
    <property type="match status" value="1"/>
</dbReference>
<feature type="disulfide bond" evidence="11">
    <location>
        <begin position="112"/>
        <end position="332"/>
    </location>
</feature>
<name>D5BSW9_PUNMI</name>
<evidence type="ECO:0000256" key="7">
    <source>
        <dbReference type="ARBA" id="ARBA00022840"/>
    </source>
</evidence>
<dbReference type="OrthoDB" id="9780152at2"/>
<dbReference type="SUPFAM" id="SSF55931">
    <property type="entry name" value="Glutamine synthetase/guanido kinase"/>
    <property type="match status" value="1"/>
</dbReference>
<dbReference type="GO" id="GO:0004357">
    <property type="term" value="F:glutamate-cysteine ligase activity"/>
    <property type="evidence" value="ECO:0007669"/>
    <property type="project" value="UniProtKB-UniRule"/>
</dbReference>
<keyword evidence="7 10" id="KW-0067">ATP-binding</keyword>
<evidence type="ECO:0000256" key="1">
    <source>
        <dbReference type="ARBA" id="ARBA00005006"/>
    </source>
</evidence>
<evidence type="ECO:0000313" key="13">
    <source>
        <dbReference type="Proteomes" id="UP000007460"/>
    </source>
</evidence>
<keyword evidence="13" id="KW-1185">Reference proteome</keyword>